<sequence length="281" mass="30953">MFKLVTWNIQSGRSPDGKTDLDRIIACLDRFCSFDVLCVQEVSSGYAPGLDDQFAMLRQRLPGYTGISAIACDTVSPQGPAAMRRRFGIMMFSRHPVLHALRHSLPWPAEPDVMSMPRAALELTVAAPGGLLRVASVHLEVFSQRQRMAQVERLRELHREASLHARCAPAPGHGPFAAPPRAMPALLAGDFNMLPGSPEHQRLLAPFGDGVQPWRDCWQLAQPGRRHAPTVGLHDQNPDATAPFTFDYVFASADLAGRVRRVRVDASEQGSDHQALLVELE</sequence>
<protein>
    <submittedName>
        <fullName evidence="2">Metal-dependent hydrolase, endonuclease/exonuclease/phosphatase family</fullName>
    </submittedName>
</protein>
<evidence type="ECO:0000259" key="1">
    <source>
        <dbReference type="Pfam" id="PF03372"/>
    </source>
</evidence>
<organism evidence="2 3">
    <name type="scientific">Massilia yuzhufengensis</name>
    <dbReference type="NCBI Taxonomy" id="1164594"/>
    <lineage>
        <taxon>Bacteria</taxon>
        <taxon>Pseudomonadati</taxon>
        <taxon>Pseudomonadota</taxon>
        <taxon>Betaproteobacteria</taxon>
        <taxon>Burkholderiales</taxon>
        <taxon>Oxalobacteraceae</taxon>
        <taxon>Telluria group</taxon>
        <taxon>Massilia</taxon>
    </lineage>
</organism>
<keyword evidence="2" id="KW-0378">Hydrolase</keyword>
<reference evidence="3" key="1">
    <citation type="submission" date="2016-10" db="EMBL/GenBank/DDBJ databases">
        <authorList>
            <person name="Varghese N."/>
            <person name="Submissions S."/>
        </authorList>
    </citation>
    <scope>NUCLEOTIDE SEQUENCE [LARGE SCALE GENOMIC DNA]</scope>
    <source>
        <strain evidence="3">CGMCC 1.12041</strain>
    </source>
</reference>
<dbReference type="SUPFAM" id="SSF56219">
    <property type="entry name" value="DNase I-like"/>
    <property type="match status" value="1"/>
</dbReference>
<dbReference type="EMBL" id="FOLD01000016">
    <property type="protein sequence ID" value="SFD10435.1"/>
    <property type="molecule type" value="Genomic_DNA"/>
</dbReference>
<keyword evidence="2" id="KW-0255">Endonuclease</keyword>
<evidence type="ECO:0000313" key="3">
    <source>
        <dbReference type="Proteomes" id="UP000198639"/>
    </source>
</evidence>
<dbReference type="InterPro" id="IPR005135">
    <property type="entry name" value="Endo/exonuclease/phosphatase"/>
</dbReference>
<dbReference type="PANTHER" id="PTHR14859:SF0">
    <property type="entry name" value="ENDONUCLEASE_EXONUCLEASE_PHOSPHATASE FAMILY PROTEIN, EXPRESSED"/>
    <property type="match status" value="1"/>
</dbReference>
<dbReference type="Proteomes" id="UP000198639">
    <property type="component" value="Unassembled WGS sequence"/>
</dbReference>
<accession>A0A1I1PKS7</accession>
<dbReference type="OrthoDB" id="5294090at2"/>
<name>A0A1I1PKS7_9BURK</name>
<dbReference type="GO" id="GO:0006506">
    <property type="term" value="P:GPI anchor biosynthetic process"/>
    <property type="evidence" value="ECO:0007669"/>
    <property type="project" value="TreeGrafter"/>
</dbReference>
<dbReference type="AlphaFoldDB" id="A0A1I1PKS7"/>
<gene>
    <name evidence="2" type="ORF">SAMN05216204_11648</name>
</gene>
<feature type="domain" description="Endonuclease/exonuclease/phosphatase" evidence="1">
    <location>
        <begin position="5"/>
        <end position="273"/>
    </location>
</feature>
<evidence type="ECO:0000313" key="2">
    <source>
        <dbReference type="EMBL" id="SFD10435.1"/>
    </source>
</evidence>
<dbReference type="RefSeq" id="WP_091875247.1">
    <property type="nucleotide sequence ID" value="NZ_FOLD01000016.1"/>
</dbReference>
<dbReference type="GO" id="GO:0016020">
    <property type="term" value="C:membrane"/>
    <property type="evidence" value="ECO:0007669"/>
    <property type="project" value="GOC"/>
</dbReference>
<dbReference type="Pfam" id="PF03372">
    <property type="entry name" value="Exo_endo_phos"/>
    <property type="match status" value="1"/>
</dbReference>
<keyword evidence="2" id="KW-0540">Nuclease</keyword>
<dbReference type="GO" id="GO:0004527">
    <property type="term" value="F:exonuclease activity"/>
    <property type="evidence" value="ECO:0007669"/>
    <property type="project" value="UniProtKB-KW"/>
</dbReference>
<dbReference type="InterPro" id="IPR036691">
    <property type="entry name" value="Endo/exonu/phosph_ase_sf"/>
</dbReference>
<proteinExistence type="predicted"/>
<dbReference type="PANTHER" id="PTHR14859">
    <property type="entry name" value="CALCOFLUOR WHITE HYPERSENSITIVE PROTEIN PRECURSOR"/>
    <property type="match status" value="1"/>
</dbReference>
<dbReference type="InterPro" id="IPR051916">
    <property type="entry name" value="GPI-anchor_lipid_remodeler"/>
</dbReference>
<dbReference type="Gene3D" id="3.60.10.10">
    <property type="entry name" value="Endonuclease/exonuclease/phosphatase"/>
    <property type="match status" value="1"/>
</dbReference>
<dbReference type="STRING" id="1164594.SAMN05216204_11648"/>
<keyword evidence="2" id="KW-0269">Exonuclease</keyword>
<keyword evidence="3" id="KW-1185">Reference proteome</keyword>
<dbReference type="GO" id="GO:0004519">
    <property type="term" value="F:endonuclease activity"/>
    <property type="evidence" value="ECO:0007669"/>
    <property type="project" value="UniProtKB-KW"/>
</dbReference>